<name>A0A7X9RNE6_9BIFI</name>
<dbReference type="AlphaFoldDB" id="A0A7X9RNE6"/>
<evidence type="ECO:0000313" key="3">
    <source>
        <dbReference type="Proteomes" id="UP000588369"/>
    </source>
</evidence>
<feature type="region of interest" description="Disordered" evidence="1">
    <location>
        <begin position="91"/>
        <end position="115"/>
    </location>
</feature>
<evidence type="ECO:0000256" key="1">
    <source>
        <dbReference type="SAM" id="MobiDB-lite"/>
    </source>
</evidence>
<dbReference type="EMBL" id="JABAGI010000020">
    <property type="protein sequence ID" value="NME62865.1"/>
    <property type="molecule type" value="Genomic_DNA"/>
</dbReference>
<evidence type="ECO:0000313" key="2">
    <source>
        <dbReference type="EMBL" id="NME62865.1"/>
    </source>
</evidence>
<protein>
    <submittedName>
        <fullName evidence="2">Uncharacterized protein</fullName>
    </submittedName>
</protein>
<sequence length="241" mass="26773">MTAQDNQEFAIRRIADGLYLYDDNMDGTRPEWVQIADNAAWFGTAEEAVAFAELAGFGECGELDHGLEVADRPWVWEEDIEPDEVDLELDREEAEARAAAEQSAATGSASDMRHAEAGATENHAPAAADPDAIRGEFLEWVLRAPSLRSGKPLSEITARTLVSHLRHMDGVLVKTGSALAGKVEPAAFDYGSYEQFRPVHDAIMDDPEFIKNSRRVNRNYLRTAIQYYLRFLAERDGATLE</sequence>
<reference evidence="2 3" key="1">
    <citation type="submission" date="2020-04" db="EMBL/GenBank/DDBJ databases">
        <authorList>
            <person name="Hitch T.C.A."/>
            <person name="Wylensek D."/>
            <person name="Clavel T."/>
        </authorList>
    </citation>
    <scope>NUCLEOTIDE SEQUENCE [LARGE SCALE GENOMIC DNA]</scope>
    <source>
        <strain evidence="2 3">BSM-130-P53-3C</strain>
    </source>
</reference>
<comment type="caution">
    <text evidence="2">The sequence shown here is derived from an EMBL/GenBank/DDBJ whole genome shotgun (WGS) entry which is preliminary data.</text>
</comment>
<dbReference type="Proteomes" id="UP000588369">
    <property type="component" value="Unassembled WGS sequence"/>
</dbReference>
<organism evidence="2 3">
    <name type="scientific">Bifidobacterium thermophilum</name>
    <dbReference type="NCBI Taxonomy" id="33905"/>
    <lineage>
        <taxon>Bacteria</taxon>
        <taxon>Bacillati</taxon>
        <taxon>Actinomycetota</taxon>
        <taxon>Actinomycetes</taxon>
        <taxon>Bifidobacteriales</taxon>
        <taxon>Bifidobacteriaceae</taxon>
        <taxon>Bifidobacterium</taxon>
    </lineage>
</organism>
<gene>
    <name evidence="2" type="ORF">HF844_08725</name>
</gene>
<dbReference type="RefSeq" id="WP_168984605.1">
    <property type="nucleotide sequence ID" value="NZ_JABAGI010000020.1"/>
</dbReference>
<accession>A0A7X9RNE6</accession>
<proteinExistence type="predicted"/>